<keyword evidence="1" id="KW-0677">Repeat</keyword>
<evidence type="ECO:0000313" key="5">
    <source>
        <dbReference type="EMBL" id="KAK8527672.1"/>
    </source>
</evidence>
<evidence type="ECO:0000313" key="6">
    <source>
        <dbReference type="Proteomes" id="UP001472677"/>
    </source>
</evidence>
<dbReference type="InterPro" id="IPR041118">
    <property type="entry name" value="Rx_N"/>
</dbReference>
<dbReference type="Gene3D" id="1.20.5.4130">
    <property type="match status" value="1"/>
</dbReference>
<feature type="domain" description="Disease resistance N-terminal" evidence="4">
    <location>
        <begin position="9"/>
        <end position="94"/>
    </location>
</feature>
<evidence type="ECO:0000256" key="1">
    <source>
        <dbReference type="ARBA" id="ARBA00022737"/>
    </source>
</evidence>
<evidence type="ECO:0000256" key="3">
    <source>
        <dbReference type="ARBA" id="ARBA00022821"/>
    </source>
</evidence>
<dbReference type="Proteomes" id="UP001472677">
    <property type="component" value="Unassembled WGS sequence"/>
</dbReference>
<sequence length="95" mass="10887">MAFIGDAALAKLLDLLLGKSIDAALNFVADHKQVYDQLKEWKSKLPDIKAVLNHAEEKQIKDEGVKSWLEDLRDLAYDVDDILDEFAYEELRLKL</sequence>
<evidence type="ECO:0000256" key="2">
    <source>
        <dbReference type="ARBA" id="ARBA00022741"/>
    </source>
</evidence>
<accession>A0ABR2D1S4</accession>
<keyword evidence="2" id="KW-0547">Nucleotide-binding</keyword>
<keyword evidence="6" id="KW-1185">Reference proteome</keyword>
<keyword evidence="3" id="KW-0611">Plant defense</keyword>
<evidence type="ECO:0000259" key="4">
    <source>
        <dbReference type="Pfam" id="PF18052"/>
    </source>
</evidence>
<protein>
    <recommendedName>
        <fullName evidence="4">Disease resistance N-terminal domain-containing protein</fullName>
    </recommendedName>
</protein>
<proteinExistence type="predicted"/>
<name>A0ABR2D1S4_9ROSI</name>
<organism evidence="5 6">
    <name type="scientific">Hibiscus sabdariffa</name>
    <name type="common">roselle</name>
    <dbReference type="NCBI Taxonomy" id="183260"/>
    <lineage>
        <taxon>Eukaryota</taxon>
        <taxon>Viridiplantae</taxon>
        <taxon>Streptophyta</taxon>
        <taxon>Embryophyta</taxon>
        <taxon>Tracheophyta</taxon>
        <taxon>Spermatophyta</taxon>
        <taxon>Magnoliopsida</taxon>
        <taxon>eudicotyledons</taxon>
        <taxon>Gunneridae</taxon>
        <taxon>Pentapetalae</taxon>
        <taxon>rosids</taxon>
        <taxon>malvids</taxon>
        <taxon>Malvales</taxon>
        <taxon>Malvaceae</taxon>
        <taxon>Malvoideae</taxon>
        <taxon>Hibiscus</taxon>
    </lineage>
</organism>
<comment type="caution">
    <text evidence="5">The sequence shown here is derived from an EMBL/GenBank/DDBJ whole genome shotgun (WGS) entry which is preliminary data.</text>
</comment>
<gene>
    <name evidence="5" type="ORF">V6N12_054877</name>
</gene>
<reference evidence="5 6" key="1">
    <citation type="journal article" date="2024" name="G3 (Bethesda)">
        <title>Genome assembly of Hibiscus sabdariffa L. provides insights into metabolisms of medicinal natural products.</title>
        <authorList>
            <person name="Kim T."/>
        </authorList>
    </citation>
    <scope>NUCLEOTIDE SEQUENCE [LARGE SCALE GENOMIC DNA]</scope>
    <source>
        <strain evidence="5">TK-2024</strain>
        <tissue evidence="5">Old leaves</tissue>
    </source>
</reference>
<dbReference type="Pfam" id="PF18052">
    <property type="entry name" value="Rx_N"/>
    <property type="match status" value="1"/>
</dbReference>
<dbReference type="EMBL" id="JBBPBM010000038">
    <property type="protein sequence ID" value="KAK8527672.1"/>
    <property type="molecule type" value="Genomic_DNA"/>
</dbReference>